<proteinExistence type="inferred from homology"/>
<dbReference type="InterPro" id="IPR045336">
    <property type="entry name" value="MmgE_PrpD_N"/>
</dbReference>
<dbReference type="InterPro" id="IPR036148">
    <property type="entry name" value="MmgE/PrpD_sf"/>
</dbReference>
<feature type="domain" description="MmgE/PrpD C-terminal" evidence="3">
    <location>
        <begin position="273"/>
        <end position="437"/>
    </location>
</feature>
<evidence type="ECO:0000313" key="5">
    <source>
        <dbReference type="Proteomes" id="UP001172673"/>
    </source>
</evidence>
<accession>A0AA38X867</accession>
<keyword evidence="5" id="KW-1185">Reference proteome</keyword>
<feature type="domain" description="MmgE/PrpD N-terminal" evidence="2">
    <location>
        <begin position="8"/>
        <end position="252"/>
    </location>
</feature>
<dbReference type="EMBL" id="JAPDRK010000010">
    <property type="protein sequence ID" value="KAJ9608333.1"/>
    <property type="molecule type" value="Genomic_DNA"/>
</dbReference>
<reference evidence="4" key="1">
    <citation type="submission" date="2022-10" db="EMBL/GenBank/DDBJ databases">
        <title>Culturing micro-colonial fungi from biological soil crusts in the Mojave desert and describing Neophaeococcomyces mojavensis, and introducing the new genera and species Taxawa tesnikishii.</title>
        <authorList>
            <person name="Kurbessoian T."/>
            <person name="Stajich J.E."/>
        </authorList>
    </citation>
    <scope>NUCLEOTIDE SEQUENCE</scope>
    <source>
        <strain evidence="4">TK_41</strain>
    </source>
</reference>
<dbReference type="Proteomes" id="UP001172673">
    <property type="component" value="Unassembled WGS sequence"/>
</dbReference>
<evidence type="ECO:0000259" key="2">
    <source>
        <dbReference type="Pfam" id="PF03972"/>
    </source>
</evidence>
<dbReference type="InterPro" id="IPR042183">
    <property type="entry name" value="MmgE/PrpD_sf_1"/>
</dbReference>
<evidence type="ECO:0008006" key="6">
    <source>
        <dbReference type="Google" id="ProtNLM"/>
    </source>
</evidence>
<name>A0AA38X867_9EURO</name>
<dbReference type="Gene3D" id="3.30.1330.120">
    <property type="entry name" value="2-methylcitrate dehydratase PrpD"/>
    <property type="match status" value="1"/>
</dbReference>
<dbReference type="Pfam" id="PF19305">
    <property type="entry name" value="MmgE_PrpD_C"/>
    <property type="match status" value="1"/>
</dbReference>
<evidence type="ECO:0000256" key="1">
    <source>
        <dbReference type="ARBA" id="ARBA00006174"/>
    </source>
</evidence>
<dbReference type="InterPro" id="IPR005656">
    <property type="entry name" value="MmgE_PrpD"/>
</dbReference>
<dbReference type="AlphaFoldDB" id="A0AA38X867"/>
<dbReference type="Gene3D" id="1.10.4100.10">
    <property type="entry name" value="2-methylcitrate dehydratase PrpD"/>
    <property type="match status" value="1"/>
</dbReference>
<organism evidence="4 5">
    <name type="scientific">Cladophialophora chaetospira</name>
    <dbReference type="NCBI Taxonomy" id="386627"/>
    <lineage>
        <taxon>Eukaryota</taxon>
        <taxon>Fungi</taxon>
        <taxon>Dikarya</taxon>
        <taxon>Ascomycota</taxon>
        <taxon>Pezizomycotina</taxon>
        <taxon>Eurotiomycetes</taxon>
        <taxon>Chaetothyriomycetidae</taxon>
        <taxon>Chaetothyriales</taxon>
        <taxon>Herpotrichiellaceae</taxon>
        <taxon>Cladophialophora</taxon>
    </lineage>
</organism>
<sequence length="460" mass="50134">MEKDITLEAIADFVVKTQRDEPPADTIAVATHVLLDTLACMYAGLDCPGARAAASIPDLPRSPKDAGTVVGSTAPTTLETAAFWNTCMLRYADTNDSLTAGHPSDMLGPLIAIAGARELSGAVLLKGIAVAYEVFHLLMLRHRGYHKHKGALVDNLSFDQGFFVATGAAAGIACMLEYDHTRTKTAVSLAACNGLPLRAGRAGELSNYKGVATAIGSRAAVFSCQLAEAGLTGPSHPFEGRHGYIEIMEGKAGPMNLQPFGTWAVKRTNFKYFPSTANTQIAIWCAKELREGLDVSQVREIMLHTSRFLWHESGSEPAKWAPTTHETADHSLPYTFAMGLLDGNVNLETYSDDTLASDRWCTLIQKIKVQVDDKFEAEWPEVIQIRATVTMADGSTKEQYSRDPKGHWLNPFSREDIRAKFKNLSGPILGSRADSMFDHAETIAEAKNCKTFFEKFAAKE</sequence>
<dbReference type="InterPro" id="IPR045337">
    <property type="entry name" value="MmgE_PrpD_C"/>
</dbReference>
<dbReference type="Pfam" id="PF03972">
    <property type="entry name" value="MmgE_PrpD_N"/>
    <property type="match status" value="1"/>
</dbReference>
<protein>
    <recommendedName>
        <fullName evidence="6">MmgE/PrpD family protein</fullName>
    </recommendedName>
</protein>
<gene>
    <name evidence="4" type="ORF">H2200_007321</name>
</gene>
<dbReference type="InterPro" id="IPR042188">
    <property type="entry name" value="MmgE/PrpD_sf_2"/>
</dbReference>
<evidence type="ECO:0000313" key="4">
    <source>
        <dbReference type="EMBL" id="KAJ9608333.1"/>
    </source>
</evidence>
<dbReference type="PANTHER" id="PTHR16943">
    <property type="entry name" value="2-METHYLCITRATE DEHYDRATASE-RELATED"/>
    <property type="match status" value="1"/>
</dbReference>
<dbReference type="PANTHER" id="PTHR16943:SF8">
    <property type="entry name" value="2-METHYLCITRATE DEHYDRATASE"/>
    <property type="match status" value="1"/>
</dbReference>
<dbReference type="GO" id="GO:0016829">
    <property type="term" value="F:lyase activity"/>
    <property type="evidence" value="ECO:0007669"/>
    <property type="project" value="InterPro"/>
</dbReference>
<comment type="caution">
    <text evidence="4">The sequence shown here is derived from an EMBL/GenBank/DDBJ whole genome shotgun (WGS) entry which is preliminary data.</text>
</comment>
<evidence type="ECO:0000259" key="3">
    <source>
        <dbReference type="Pfam" id="PF19305"/>
    </source>
</evidence>
<dbReference type="SUPFAM" id="SSF103378">
    <property type="entry name" value="2-methylcitrate dehydratase PrpD"/>
    <property type="match status" value="1"/>
</dbReference>
<comment type="similarity">
    <text evidence="1">Belongs to the PrpD family.</text>
</comment>